<dbReference type="InterPro" id="IPR001046">
    <property type="entry name" value="NRAMP_fam"/>
</dbReference>
<protein>
    <submittedName>
        <fullName evidence="8">Natural resistance-associated macrophage family protein</fullName>
    </submittedName>
</protein>
<feature type="compositionally biased region" description="Basic residues" evidence="6">
    <location>
        <begin position="145"/>
        <end position="167"/>
    </location>
</feature>
<evidence type="ECO:0000256" key="6">
    <source>
        <dbReference type="SAM" id="MobiDB-lite"/>
    </source>
</evidence>
<keyword evidence="3 7" id="KW-0812">Transmembrane</keyword>
<dbReference type="Pfam" id="PF01566">
    <property type="entry name" value="Nramp"/>
    <property type="match status" value="2"/>
</dbReference>
<feature type="transmembrane region" description="Helical" evidence="7">
    <location>
        <begin position="269"/>
        <end position="289"/>
    </location>
</feature>
<evidence type="ECO:0000256" key="5">
    <source>
        <dbReference type="ARBA" id="ARBA00023136"/>
    </source>
</evidence>
<evidence type="ECO:0000256" key="2">
    <source>
        <dbReference type="ARBA" id="ARBA00022448"/>
    </source>
</evidence>
<feature type="transmembrane region" description="Helical" evidence="7">
    <location>
        <begin position="74"/>
        <end position="93"/>
    </location>
</feature>
<evidence type="ECO:0000256" key="7">
    <source>
        <dbReference type="SAM" id="Phobius"/>
    </source>
</evidence>
<feature type="transmembrane region" description="Helical" evidence="7">
    <location>
        <begin position="35"/>
        <end position="54"/>
    </location>
</feature>
<dbReference type="PATRIC" id="fig|1299334.3.peg.6086"/>
<organism evidence="8">
    <name type="scientific">Mycobacterium xenopi 4042</name>
    <dbReference type="NCBI Taxonomy" id="1299334"/>
    <lineage>
        <taxon>Bacteria</taxon>
        <taxon>Bacillati</taxon>
        <taxon>Actinomycetota</taxon>
        <taxon>Actinomycetes</taxon>
        <taxon>Mycobacteriales</taxon>
        <taxon>Mycobacteriaceae</taxon>
        <taxon>Mycobacterium</taxon>
    </lineage>
</organism>
<dbReference type="GO" id="GO:0034755">
    <property type="term" value="P:iron ion transmembrane transport"/>
    <property type="evidence" value="ECO:0007669"/>
    <property type="project" value="TreeGrafter"/>
</dbReference>
<dbReference type="AlphaFoldDB" id="X8ADZ2"/>
<gene>
    <name evidence="8" type="ORF">I553_4408</name>
</gene>
<evidence type="ECO:0000256" key="3">
    <source>
        <dbReference type="ARBA" id="ARBA00022692"/>
    </source>
</evidence>
<dbReference type="EMBL" id="JAOB01000060">
    <property type="protein sequence ID" value="EUA30152.1"/>
    <property type="molecule type" value="Genomic_DNA"/>
</dbReference>
<dbReference type="GO" id="GO:0005384">
    <property type="term" value="F:manganese ion transmembrane transporter activity"/>
    <property type="evidence" value="ECO:0007669"/>
    <property type="project" value="TreeGrafter"/>
</dbReference>
<sequence>MFHLPLLVGGLITGVVSLLLLAIRDRRGQRLFEQLITGLLLLIAIGFTASFFVATPPPGAVLGGLVPRFDGTESVLLAAAILGATVMPHAVYLHSGLARDRHGHPDADRPALAAAGHPLGCRAGDDGRGRRQRRHAAGGRAQHAGPRRHRFHRGRLRRRARHRKSADRRVFRHRVAGVGFGFGVGGRVCRRHDHAGIAVPVGADAGAPTGHVDTGHADPGVGFDPTRALVLSQVVLSFGIPFALFPLVLLTSNRAVMGADTNHRATTAAGWAVALMISLLNVMLVYLTVRG</sequence>
<keyword evidence="2" id="KW-0813">Transport</keyword>
<feature type="transmembrane region" description="Helical" evidence="7">
    <location>
        <begin position="6"/>
        <end position="23"/>
    </location>
</feature>
<evidence type="ECO:0000313" key="8">
    <source>
        <dbReference type="EMBL" id="EUA30152.1"/>
    </source>
</evidence>
<dbReference type="PANTHER" id="PTHR11706:SF33">
    <property type="entry name" value="NATURAL RESISTANCE-ASSOCIATED MACROPHAGE PROTEIN 2"/>
    <property type="match status" value="1"/>
</dbReference>
<accession>X8ADZ2</accession>
<name>X8ADZ2_MYCXE</name>
<comment type="subcellular location">
    <subcellularLocation>
        <location evidence="1">Membrane</location>
        <topology evidence="1">Multi-pass membrane protein</topology>
    </subcellularLocation>
</comment>
<evidence type="ECO:0000256" key="4">
    <source>
        <dbReference type="ARBA" id="ARBA00022989"/>
    </source>
</evidence>
<dbReference type="GO" id="GO:0005886">
    <property type="term" value="C:plasma membrane"/>
    <property type="evidence" value="ECO:0007669"/>
    <property type="project" value="TreeGrafter"/>
</dbReference>
<reference evidence="8" key="1">
    <citation type="submission" date="2014-01" db="EMBL/GenBank/DDBJ databases">
        <authorList>
            <person name="Brown-Elliot B."/>
            <person name="Wallace R."/>
            <person name="Lenaerts A."/>
            <person name="Ordway D."/>
            <person name="DeGroote M.A."/>
            <person name="Parker T."/>
            <person name="Sizemore C."/>
            <person name="Tallon L.J."/>
            <person name="Sadzewicz L.K."/>
            <person name="Sengamalay N."/>
            <person name="Fraser C.M."/>
            <person name="Hine E."/>
            <person name="Shefchek K.A."/>
            <person name="Das S.P."/>
            <person name="Tettelin H."/>
        </authorList>
    </citation>
    <scope>NUCLEOTIDE SEQUENCE [LARGE SCALE GENOMIC DNA]</scope>
    <source>
        <strain evidence="8">4042</strain>
    </source>
</reference>
<dbReference type="PRINTS" id="PR00447">
    <property type="entry name" value="NATRESASSCMP"/>
</dbReference>
<evidence type="ECO:0000256" key="1">
    <source>
        <dbReference type="ARBA" id="ARBA00004141"/>
    </source>
</evidence>
<keyword evidence="5 7" id="KW-0472">Membrane</keyword>
<feature type="transmembrane region" description="Helical" evidence="7">
    <location>
        <begin position="228"/>
        <end position="249"/>
    </location>
</feature>
<dbReference type="GO" id="GO:0015086">
    <property type="term" value="F:cadmium ion transmembrane transporter activity"/>
    <property type="evidence" value="ECO:0007669"/>
    <property type="project" value="TreeGrafter"/>
</dbReference>
<comment type="caution">
    <text evidence="8">The sequence shown here is derived from an EMBL/GenBank/DDBJ whole genome shotgun (WGS) entry which is preliminary data.</text>
</comment>
<dbReference type="PANTHER" id="PTHR11706">
    <property type="entry name" value="SOLUTE CARRIER PROTEIN FAMILY 11 MEMBER"/>
    <property type="match status" value="1"/>
</dbReference>
<proteinExistence type="predicted"/>
<feature type="region of interest" description="Disordered" evidence="6">
    <location>
        <begin position="102"/>
        <end position="167"/>
    </location>
</feature>
<keyword evidence="4 7" id="KW-1133">Transmembrane helix</keyword>